<comment type="caution">
    <text evidence="2">The sequence shown here is derived from an EMBL/GenBank/DDBJ whole genome shotgun (WGS) entry which is preliminary data.</text>
</comment>
<keyword evidence="3" id="KW-1185">Reference proteome</keyword>
<dbReference type="EMBL" id="JBHUNP010000001">
    <property type="protein sequence ID" value="MFD2646610.1"/>
    <property type="molecule type" value="Genomic_DNA"/>
</dbReference>
<dbReference type="Proteomes" id="UP001597521">
    <property type="component" value="Unassembled WGS sequence"/>
</dbReference>
<proteinExistence type="predicted"/>
<dbReference type="Pfam" id="PF12146">
    <property type="entry name" value="Hydrolase_4"/>
    <property type="match status" value="1"/>
</dbReference>
<accession>A0ABW5QG61</accession>
<evidence type="ECO:0000259" key="1">
    <source>
        <dbReference type="Pfam" id="PF12146"/>
    </source>
</evidence>
<dbReference type="InterPro" id="IPR029058">
    <property type="entry name" value="AB_hydrolase_fold"/>
</dbReference>
<dbReference type="InterPro" id="IPR022742">
    <property type="entry name" value="Hydrolase_4"/>
</dbReference>
<sequence length="297" mass="32622">MVTTQDVDEAYETALWRFDLVQALEAELPLHHRCRSTLITHGKSTERAAVYFHGFTSCPAQGAALATRLFDRGYNVYLPRMFGHGGLEPENFSMAELEAQQLVDMANEAVDIAAGLGRRVFVIGLSAGGTVASWVAQNRTDVARVIAVSPFFAPFKLPYQAAEAASRMLLKIPNLVIRWNPLANVASDHVDYPFALPATHALAEIMLLGQNVQSLASHHPPGTRSISVLLNAADRSVSNAVTERVVKLWQMHGATVAVETLPLAHRLPHDLINPFEKGNDFERVYSALTRMLSLSEE</sequence>
<protein>
    <submittedName>
        <fullName evidence="2">Alpha/beta hydrolase</fullName>
    </submittedName>
</protein>
<name>A0ABW5QG61_9HYPH</name>
<dbReference type="GO" id="GO:0016787">
    <property type="term" value="F:hydrolase activity"/>
    <property type="evidence" value="ECO:0007669"/>
    <property type="project" value="UniProtKB-KW"/>
</dbReference>
<dbReference type="SUPFAM" id="SSF53474">
    <property type="entry name" value="alpha/beta-Hydrolases"/>
    <property type="match status" value="1"/>
</dbReference>
<gene>
    <name evidence="2" type="ORF">ACFSX5_02245</name>
</gene>
<keyword evidence="2" id="KW-0378">Hydrolase</keyword>
<evidence type="ECO:0000313" key="2">
    <source>
        <dbReference type="EMBL" id="MFD2646610.1"/>
    </source>
</evidence>
<reference evidence="3" key="1">
    <citation type="journal article" date="2019" name="Int. J. Syst. Evol. Microbiol.">
        <title>The Global Catalogue of Microorganisms (GCM) 10K type strain sequencing project: providing services to taxonomists for standard genome sequencing and annotation.</title>
        <authorList>
            <consortium name="The Broad Institute Genomics Platform"/>
            <consortium name="The Broad Institute Genome Sequencing Center for Infectious Disease"/>
            <person name="Wu L."/>
            <person name="Ma J."/>
        </authorList>
    </citation>
    <scope>NUCLEOTIDE SEQUENCE [LARGE SCALE GENOMIC DNA]</scope>
    <source>
        <strain evidence="3">CCM 7427</strain>
    </source>
</reference>
<organism evidence="2 3">
    <name type="scientific">Devosia albogilva</name>
    <dbReference type="NCBI Taxonomy" id="429726"/>
    <lineage>
        <taxon>Bacteria</taxon>
        <taxon>Pseudomonadati</taxon>
        <taxon>Pseudomonadota</taxon>
        <taxon>Alphaproteobacteria</taxon>
        <taxon>Hyphomicrobiales</taxon>
        <taxon>Devosiaceae</taxon>
        <taxon>Devosia</taxon>
    </lineage>
</organism>
<feature type="domain" description="Serine aminopeptidase S33" evidence="1">
    <location>
        <begin position="47"/>
        <end position="182"/>
    </location>
</feature>
<evidence type="ECO:0000313" key="3">
    <source>
        <dbReference type="Proteomes" id="UP001597521"/>
    </source>
</evidence>
<dbReference type="Gene3D" id="3.40.50.1820">
    <property type="entry name" value="alpha/beta hydrolase"/>
    <property type="match status" value="1"/>
</dbReference>
<dbReference type="RefSeq" id="WP_386831370.1">
    <property type="nucleotide sequence ID" value="NZ_JBHUNP010000001.1"/>
</dbReference>